<gene>
    <name evidence="2" type="ORF">A4R43_35205</name>
</gene>
<sequence length="200" mass="21426">MTDFCWLDLKTRDVAGTAEFFSAALGWRFAVDEQDWRQATKIYDGDRELGGVSDLANPIYPPGTPPHLAFYLAVDHVDQRTAAAVEHGATLVAGPFDAGDQGRLSTLLDPAGAAVSFWEARAFSGWPEPPGRLVLACPDPAAARSFYDRVLGEVPPSADFVRGDEPGWTLALPVGEPGSGWVRSPEGIGFRLTSARSALP</sequence>
<protein>
    <recommendedName>
        <fullName evidence="1">VOC domain-containing protein</fullName>
    </recommendedName>
</protein>
<dbReference type="Gene3D" id="3.10.180.10">
    <property type="entry name" value="2,3-Dihydroxybiphenyl 1,2-Dioxygenase, domain 1"/>
    <property type="match status" value="1"/>
</dbReference>
<dbReference type="InterPro" id="IPR037523">
    <property type="entry name" value="VOC_core"/>
</dbReference>
<evidence type="ECO:0000313" key="3">
    <source>
        <dbReference type="Proteomes" id="UP000250434"/>
    </source>
</evidence>
<name>A0A344LG74_9PSEU</name>
<dbReference type="PANTHER" id="PTHR33993:SF14">
    <property type="entry name" value="GB|AAF24581.1"/>
    <property type="match status" value="1"/>
</dbReference>
<dbReference type="PROSITE" id="PS51819">
    <property type="entry name" value="VOC"/>
    <property type="match status" value="1"/>
</dbReference>
<evidence type="ECO:0000313" key="2">
    <source>
        <dbReference type="EMBL" id="AXB47048.1"/>
    </source>
</evidence>
<dbReference type="KEGG" id="aab:A4R43_35205"/>
<dbReference type="Proteomes" id="UP000250434">
    <property type="component" value="Chromosome"/>
</dbReference>
<dbReference type="RefSeq" id="WP_113696109.1">
    <property type="nucleotide sequence ID" value="NZ_CP015163.1"/>
</dbReference>
<dbReference type="EMBL" id="CP015163">
    <property type="protein sequence ID" value="AXB47048.1"/>
    <property type="molecule type" value="Genomic_DNA"/>
</dbReference>
<feature type="domain" description="VOC" evidence="1">
    <location>
        <begin position="3"/>
        <end position="120"/>
    </location>
</feature>
<dbReference type="OrthoDB" id="9793039at2"/>
<organism evidence="2 3">
    <name type="scientific">Amycolatopsis albispora</name>
    <dbReference type="NCBI Taxonomy" id="1804986"/>
    <lineage>
        <taxon>Bacteria</taxon>
        <taxon>Bacillati</taxon>
        <taxon>Actinomycetota</taxon>
        <taxon>Actinomycetes</taxon>
        <taxon>Pseudonocardiales</taxon>
        <taxon>Pseudonocardiaceae</taxon>
        <taxon>Amycolatopsis</taxon>
    </lineage>
</organism>
<dbReference type="InterPro" id="IPR052164">
    <property type="entry name" value="Anthracycline_SecMetBiosynth"/>
</dbReference>
<reference evidence="2 3" key="1">
    <citation type="submission" date="2016-04" db="EMBL/GenBank/DDBJ databases">
        <title>Complete genome sequence and analysis of deep-sea sediment isolate, Amycolatopsis sp. WP1.</title>
        <authorList>
            <person name="Wang H."/>
            <person name="Chen S."/>
            <person name="Wu Q."/>
        </authorList>
    </citation>
    <scope>NUCLEOTIDE SEQUENCE [LARGE SCALE GENOMIC DNA]</scope>
    <source>
        <strain evidence="2 3">WP1</strain>
    </source>
</reference>
<dbReference type="AlphaFoldDB" id="A0A344LG74"/>
<dbReference type="CDD" id="cd07247">
    <property type="entry name" value="SgaA_N_like"/>
    <property type="match status" value="1"/>
</dbReference>
<accession>A0A344LG74</accession>
<proteinExistence type="predicted"/>
<evidence type="ECO:0000259" key="1">
    <source>
        <dbReference type="PROSITE" id="PS51819"/>
    </source>
</evidence>
<dbReference type="SUPFAM" id="SSF54593">
    <property type="entry name" value="Glyoxalase/Bleomycin resistance protein/Dihydroxybiphenyl dioxygenase"/>
    <property type="match status" value="1"/>
</dbReference>
<keyword evidence="3" id="KW-1185">Reference proteome</keyword>
<dbReference type="Pfam" id="PF18029">
    <property type="entry name" value="Glyoxalase_6"/>
    <property type="match status" value="1"/>
</dbReference>
<dbReference type="PANTHER" id="PTHR33993">
    <property type="entry name" value="GLYOXALASE-RELATED"/>
    <property type="match status" value="1"/>
</dbReference>
<dbReference type="InterPro" id="IPR041581">
    <property type="entry name" value="Glyoxalase_6"/>
</dbReference>
<dbReference type="InterPro" id="IPR029068">
    <property type="entry name" value="Glyas_Bleomycin-R_OHBP_Dase"/>
</dbReference>